<gene>
    <name evidence="2" type="ORF">ACFSSE_06940</name>
</gene>
<keyword evidence="1" id="KW-1133">Transmembrane helix</keyword>
<evidence type="ECO:0000313" key="2">
    <source>
        <dbReference type="EMBL" id="MFD2731437.1"/>
    </source>
</evidence>
<evidence type="ECO:0000256" key="1">
    <source>
        <dbReference type="SAM" id="Phobius"/>
    </source>
</evidence>
<dbReference type="RefSeq" id="WP_379042975.1">
    <property type="nucleotide sequence ID" value="NZ_JBHSKW010000027.1"/>
</dbReference>
<dbReference type="Proteomes" id="UP001597546">
    <property type="component" value="Unassembled WGS sequence"/>
</dbReference>
<keyword evidence="1" id="KW-0812">Transmembrane</keyword>
<sequence>MYSKKGQGNKFFVSHCGWSRSFANPYAINSENFPSPPLAGEQPDNELAIKKALSELESDILDLRNNKKTETKFFALKESYPYLVLVCLSIILGLLFFILKNRRLNM</sequence>
<comment type="caution">
    <text evidence="2">The sequence shown here is derived from an EMBL/GenBank/DDBJ whole genome shotgun (WGS) entry which is preliminary data.</text>
</comment>
<proteinExistence type="predicted"/>
<reference evidence="3" key="1">
    <citation type="journal article" date="2019" name="Int. J. Syst. Evol. Microbiol.">
        <title>The Global Catalogue of Microorganisms (GCM) 10K type strain sequencing project: providing services to taxonomists for standard genome sequencing and annotation.</title>
        <authorList>
            <consortium name="The Broad Institute Genomics Platform"/>
            <consortium name="The Broad Institute Genome Sequencing Center for Infectious Disease"/>
            <person name="Wu L."/>
            <person name="Ma J."/>
        </authorList>
    </citation>
    <scope>NUCLEOTIDE SEQUENCE [LARGE SCALE GENOMIC DNA]</scope>
    <source>
        <strain evidence="3">KCTC 42456</strain>
    </source>
</reference>
<evidence type="ECO:0000313" key="3">
    <source>
        <dbReference type="Proteomes" id="UP001597546"/>
    </source>
</evidence>
<accession>A0ABW5TQ97</accession>
<feature type="transmembrane region" description="Helical" evidence="1">
    <location>
        <begin position="80"/>
        <end position="99"/>
    </location>
</feature>
<protein>
    <submittedName>
        <fullName evidence="2">Uncharacterized protein</fullName>
    </submittedName>
</protein>
<name>A0ABW5TQ97_9SPHI</name>
<keyword evidence="1" id="KW-0472">Membrane</keyword>
<organism evidence="2 3">
    <name type="scientific">Pedobacter alpinus</name>
    <dbReference type="NCBI Taxonomy" id="1590643"/>
    <lineage>
        <taxon>Bacteria</taxon>
        <taxon>Pseudomonadati</taxon>
        <taxon>Bacteroidota</taxon>
        <taxon>Sphingobacteriia</taxon>
        <taxon>Sphingobacteriales</taxon>
        <taxon>Sphingobacteriaceae</taxon>
        <taxon>Pedobacter</taxon>
    </lineage>
</organism>
<keyword evidence="3" id="KW-1185">Reference proteome</keyword>
<dbReference type="EMBL" id="JBHULV010000022">
    <property type="protein sequence ID" value="MFD2731437.1"/>
    <property type="molecule type" value="Genomic_DNA"/>
</dbReference>